<dbReference type="GO" id="GO:0008663">
    <property type="term" value="F:2',3'-cyclic-nucleotide 2'-phosphodiesterase activity"/>
    <property type="evidence" value="ECO:0007669"/>
    <property type="project" value="UniProtKB-EC"/>
</dbReference>
<evidence type="ECO:0000256" key="3">
    <source>
        <dbReference type="ARBA" id="ARBA00001968"/>
    </source>
</evidence>
<dbReference type="GO" id="GO:0000166">
    <property type="term" value="F:nucleotide binding"/>
    <property type="evidence" value="ECO:0007669"/>
    <property type="project" value="UniProtKB-KW"/>
</dbReference>
<evidence type="ECO:0000256" key="16">
    <source>
        <dbReference type="RuleBase" id="RU362119"/>
    </source>
</evidence>
<dbReference type="Gene3D" id="3.60.21.10">
    <property type="match status" value="1"/>
</dbReference>
<dbReference type="Proteomes" id="UP000028006">
    <property type="component" value="Unassembled WGS sequence"/>
</dbReference>
<comment type="subcellular location">
    <subcellularLocation>
        <location evidence="4">Periplasm</location>
    </subcellularLocation>
</comment>
<comment type="catalytic activity">
    <reaction evidence="1">
        <text>a ribonucleoside 3'-phosphate + H2O = a ribonucleoside + phosphate</text>
        <dbReference type="Rhea" id="RHEA:10144"/>
        <dbReference type="ChEBI" id="CHEBI:13197"/>
        <dbReference type="ChEBI" id="CHEBI:15377"/>
        <dbReference type="ChEBI" id="CHEBI:18254"/>
        <dbReference type="ChEBI" id="CHEBI:43474"/>
        <dbReference type="EC" id="3.1.3.6"/>
    </reaction>
</comment>
<dbReference type="Pfam" id="PF00149">
    <property type="entry name" value="Metallophos"/>
    <property type="match status" value="1"/>
</dbReference>
<evidence type="ECO:0000256" key="1">
    <source>
        <dbReference type="ARBA" id="ARBA00000527"/>
    </source>
</evidence>
<dbReference type="GO" id="GO:0009166">
    <property type="term" value="P:nucleotide catabolic process"/>
    <property type="evidence" value="ECO:0007669"/>
    <property type="project" value="InterPro"/>
</dbReference>
<dbReference type="InterPro" id="IPR004843">
    <property type="entry name" value="Calcineurin-like_PHP"/>
</dbReference>
<dbReference type="InterPro" id="IPR006179">
    <property type="entry name" value="5_nucleotidase/apyrase"/>
</dbReference>
<dbReference type="NCBIfam" id="NF006938">
    <property type="entry name" value="PRK09420.1"/>
    <property type="match status" value="1"/>
</dbReference>
<dbReference type="NCBIfam" id="TIGR01390">
    <property type="entry name" value="CycNucDiestase"/>
    <property type="match status" value="1"/>
</dbReference>
<keyword evidence="11 16" id="KW-0547">Nucleotide-binding</keyword>
<organism evidence="19 20">
    <name type="scientific">Endozoicomonas montiporae</name>
    <dbReference type="NCBI Taxonomy" id="1027273"/>
    <lineage>
        <taxon>Bacteria</taxon>
        <taxon>Pseudomonadati</taxon>
        <taxon>Pseudomonadota</taxon>
        <taxon>Gammaproteobacteria</taxon>
        <taxon>Oceanospirillales</taxon>
        <taxon>Endozoicomonadaceae</taxon>
        <taxon>Endozoicomonas</taxon>
    </lineage>
</organism>
<sequence>MLFLRTVVTPVLSGWILSGALYAATIELRVMETTDIHANVMDFDYYRGQPSEEIGLARVATLIRQAQKEVKNSVLVDNGDLIQGSPMGDYMADRGLKKGDVHPVYKAMNLLTYDVGNIGNHEFNYGLEYLKLAVAGANFPYVSANVLSAKTKRHLFNPYVIQDKVFVDTKGKKQAVRVGYIGFVPPQIMQWDRKHLEGKVIAKDILQTAKKLVPEMKEEGADVIIAIPHSGISTDPYKAMAENSVYYLSQVEGIDAIMFGHSHGVFPGPAYKGIKGVDIDEGTINGVAAVMPGRWGDHLGIVDLTLNNSSGEWEVTSARSQARPVYDRRNNKALVEADPEIVKAVKIEHKGTKKFVNQPIGKATDVMYSYLALVQDDPTIQIVNDAQIDYVKEFIEGDPDLEGLPVLSAAAPFKVGGRKDDPNGFTEVEAGTLTFSNAADLYLYPNTLVALKINGKELKDWLEMSAGQFNQIDPNTTKQQHLINWDGFRTYNFDVIEGVDYQIDVTQPAKFDGDGRLIHPDANRIVDLTFEGKPVRDDQEFVIATNNYRAYGGGNFAGTGDDHIAFASPDENRQVLSNYIAKETEETGSVEPTATNNWKLAPIKTDVDLDVVVETSPSKKAAGFIKEHAVYKMKQVGKDDAGFALYRIDLREH</sequence>
<dbReference type="InterPro" id="IPR029052">
    <property type="entry name" value="Metallo-depent_PP-like"/>
</dbReference>
<dbReference type="AlphaFoldDB" id="A0A081N035"/>
<keyword evidence="10" id="KW-0732">Signal</keyword>
<dbReference type="Gene3D" id="3.90.780.10">
    <property type="entry name" value="5'-Nucleotidase, C-terminal domain"/>
    <property type="match status" value="1"/>
</dbReference>
<evidence type="ECO:0000256" key="6">
    <source>
        <dbReference type="ARBA" id="ARBA00012364"/>
    </source>
</evidence>
<comment type="cofactor">
    <cofactor evidence="3">
        <name>a divalent metal cation</name>
        <dbReference type="ChEBI" id="CHEBI:60240"/>
    </cofactor>
</comment>
<dbReference type="InterPro" id="IPR006294">
    <property type="entry name" value="Cyc_nuc_PDE_nucleotidase"/>
</dbReference>
<protein>
    <recommendedName>
        <fullName evidence="8">2',3'-cyclic-nucleotide 2'-phosphodiesterase/3'-nucleotidase</fullName>
        <ecNumber evidence="7">3.1.3.6</ecNumber>
        <ecNumber evidence="6">3.1.4.16</ecNumber>
    </recommendedName>
</protein>
<accession>A0A081N035</accession>
<feature type="domain" description="Calcineurin-like phosphoesterase" evidence="17">
    <location>
        <begin position="28"/>
        <end position="263"/>
    </location>
</feature>
<keyword evidence="9" id="KW-0479">Metal-binding</keyword>
<comment type="catalytic activity">
    <reaction evidence="2">
        <text>a nucleoside 2',3'-cyclic phosphate + H2O = a nucleoside 3'-phosphate + H(+)</text>
        <dbReference type="Rhea" id="RHEA:19621"/>
        <dbReference type="ChEBI" id="CHEBI:15377"/>
        <dbReference type="ChEBI" id="CHEBI:15378"/>
        <dbReference type="ChEBI" id="CHEBI:66949"/>
        <dbReference type="ChEBI" id="CHEBI:66954"/>
        <dbReference type="EC" id="3.1.4.16"/>
    </reaction>
</comment>
<dbReference type="SUPFAM" id="SSF56300">
    <property type="entry name" value="Metallo-dependent phosphatases"/>
    <property type="match status" value="1"/>
</dbReference>
<feature type="domain" description="5'-Nucleotidase C-terminal" evidence="18">
    <location>
        <begin position="360"/>
        <end position="556"/>
    </location>
</feature>
<keyword evidence="12" id="KW-0574">Periplasm</keyword>
<evidence type="ECO:0000256" key="8">
    <source>
        <dbReference type="ARBA" id="ARBA00016420"/>
    </source>
</evidence>
<dbReference type="EMBL" id="JOKG01000005">
    <property type="protein sequence ID" value="KEQ11808.1"/>
    <property type="molecule type" value="Genomic_DNA"/>
</dbReference>
<evidence type="ECO:0000256" key="13">
    <source>
        <dbReference type="ARBA" id="ARBA00022801"/>
    </source>
</evidence>
<dbReference type="RefSeq" id="WP_034878951.1">
    <property type="nucleotide sequence ID" value="NZ_JOKG01000005.1"/>
</dbReference>
<evidence type="ECO:0000256" key="12">
    <source>
        <dbReference type="ARBA" id="ARBA00022764"/>
    </source>
</evidence>
<dbReference type="GO" id="GO:0046872">
    <property type="term" value="F:metal ion binding"/>
    <property type="evidence" value="ECO:0007669"/>
    <property type="project" value="UniProtKB-KW"/>
</dbReference>
<dbReference type="InterPro" id="IPR006146">
    <property type="entry name" value="5'-Nucleotdase_CS"/>
</dbReference>
<gene>
    <name evidence="19" type="primary">cpdB</name>
    <name evidence="19" type="ORF">GZ77_22000</name>
</gene>
<evidence type="ECO:0000256" key="5">
    <source>
        <dbReference type="ARBA" id="ARBA00006654"/>
    </source>
</evidence>
<dbReference type="Pfam" id="PF02872">
    <property type="entry name" value="5_nucleotid_C"/>
    <property type="match status" value="1"/>
</dbReference>
<evidence type="ECO:0000256" key="9">
    <source>
        <dbReference type="ARBA" id="ARBA00022723"/>
    </source>
</evidence>
<comment type="function">
    <text evidence="15">This bifunctional enzyme catalyzes two consecutive reactions during ribonucleic acid degradation. Converts a 2',3'-cyclic nucleotide to a 3'-nucleotide and then the 3'-nucleotide to the corresponding nucleoside and phosphate.</text>
</comment>
<dbReference type="eggNOG" id="COG0737">
    <property type="taxonomic scope" value="Bacteria"/>
</dbReference>
<dbReference type="PROSITE" id="PS00785">
    <property type="entry name" value="5_NUCLEOTIDASE_1"/>
    <property type="match status" value="1"/>
</dbReference>
<keyword evidence="13 16" id="KW-0378">Hydrolase</keyword>
<dbReference type="GO" id="GO:0030288">
    <property type="term" value="C:outer membrane-bounded periplasmic space"/>
    <property type="evidence" value="ECO:0007669"/>
    <property type="project" value="TreeGrafter"/>
</dbReference>
<dbReference type="FunFam" id="3.90.780.10:FF:000002">
    <property type="entry name" value="Bifunctional 2',3'-cyclic-nucleotide 2'-phosphodiesterase/3'-nucleotidase"/>
    <property type="match status" value="1"/>
</dbReference>
<dbReference type="SUPFAM" id="SSF55816">
    <property type="entry name" value="5'-nucleotidase (syn. UDP-sugar hydrolase), C-terminal domain"/>
    <property type="match status" value="1"/>
</dbReference>
<dbReference type="FunFam" id="3.60.21.10:FF:000037">
    <property type="entry name" value="Bifunctional 2',3'-cyclic-nucleotide 2'-phosphodiesterase/3'-nucleotidase"/>
    <property type="match status" value="1"/>
</dbReference>
<proteinExistence type="inferred from homology"/>
<dbReference type="PROSITE" id="PS00786">
    <property type="entry name" value="5_NUCLEOTIDASE_2"/>
    <property type="match status" value="1"/>
</dbReference>
<dbReference type="EC" id="3.1.4.16" evidence="6"/>
<reference evidence="19 20" key="1">
    <citation type="submission" date="2014-06" db="EMBL/GenBank/DDBJ databases">
        <title>Whole Genome Sequences of Three Symbiotic Endozoicomonas Bacteria.</title>
        <authorList>
            <person name="Neave M.J."/>
            <person name="Apprill A."/>
            <person name="Voolstra C.R."/>
        </authorList>
    </citation>
    <scope>NUCLEOTIDE SEQUENCE [LARGE SCALE GENOMIC DNA]</scope>
    <source>
        <strain evidence="19 20">LMG 24815</strain>
    </source>
</reference>
<evidence type="ECO:0000256" key="15">
    <source>
        <dbReference type="ARBA" id="ARBA00056111"/>
    </source>
</evidence>
<evidence type="ECO:0000256" key="7">
    <source>
        <dbReference type="ARBA" id="ARBA00012642"/>
    </source>
</evidence>
<evidence type="ECO:0000256" key="4">
    <source>
        <dbReference type="ARBA" id="ARBA00004418"/>
    </source>
</evidence>
<evidence type="ECO:0000256" key="11">
    <source>
        <dbReference type="ARBA" id="ARBA00022741"/>
    </source>
</evidence>
<evidence type="ECO:0000313" key="20">
    <source>
        <dbReference type="Proteomes" id="UP000028006"/>
    </source>
</evidence>
<dbReference type="InterPro" id="IPR008334">
    <property type="entry name" value="5'-Nucleotdase_C"/>
</dbReference>
<comment type="caution">
    <text evidence="19">The sequence shown here is derived from an EMBL/GenBank/DDBJ whole genome shotgun (WGS) entry which is preliminary data.</text>
</comment>
<evidence type="ECO:0000256" key="10">
    <source>
        <dbReference type="ARBA" id="ARBA00022729"/>
    </source>
</evidence>
<evidence type="ECO:0000256" key="2">
    <source>
        <dbReference type="ARBA" id="ARBA00001730"/>
    </source>
</evidence>
<name>A0A081N035_9GAMM</name>
<comment type="similarity">
    <text evidence="5 16">Belongs to the 5'-nucleotidase family.</text>
</comment>
<evidence type="ECO:0000313" key="19">
    <source>
        <dbReference type="EMBL" id="KEQ11808.1"/>
    </source>
</evidence>
<dbReference type="InterPro" id="IPR036907">
    <property type="entry name" value="5'-Nucleotdase_C_sf"/>
</dbReference>
<dbReference type="EC" id="3.1.3.6" evidence="7"/>
<dbReference type="CDD" id="cd07410">
    <property type="entry name" value="MPP_CpdB_N"/>
    <property type="match status" value="1"/>
</dbReference>
<evidence type="ECO:0000256" key="14">
    <source>
        <dbReference type="ARBA" id="ARBA00023268"/>
    </source>
</evidence>
<dbReference type="PANTHER" id="PTHR11575:SF6">
    <property type="entry name" value="2',3'-CYCLIC-NUCLEOTIDE 2'-PHOSPHODIESTERASE_3'-NUCLEOTIDASE"/>
    <property type="match status" value="1"/>
</dbReference>
<evidence type="ECO:0000259" key="18">
    <source>
        <dbReference type="Pfam" id="PF02872"/>
    </source>
</evidence>
<dbReference type="GO" id="GO:0008254">
    <property type="term" value="F:3'-nucleotidase activity"/>
    <property type="evidence" value="ECO:0007669"/>
    <property type="project" value="UniProtKB-EC"/>
</dbReference>
<dbReference type="InterPro" id="IPR041827">
    <property type="entry name" value="CpdB_N"/>
</dbReference>
<keyword evidence="20" id="KW-1185">Reference proteome</keyword>
<evidence type="ECO:0000259" key="17">
    <source>
        <dbReference type="Pfam" id="PF00149"/>
    </source>
</evidence>
<dbReference type="PRINTS" id="PR01607">
    <property type="entry name" value="APYRASEFAMLY"/>
</dbReference>
<dbReference type="PANTHER" id="PTHR11575">
    <property type="entry name" value="5'-NUCLEOTIDASE-RELATED"/>
    <property type="match status" value="1"/>
</dbReference>
<keyword evidence="14" id="KW-0511">Multifunctional enzyme</keyword>